<dbReference type="EMBL" id="JBHSIU010000066">
    <property type="protein sequence ID" value="MFC5004766.1"/>
    <property type="molecule type" value="Genomic_DNA"/>
</dbReference>
<sequence>MVTLRLGWLAPIAVGVGLGVASVYADRVDGTLRTVLQFLASTGFAWGCAAFVAAFPARTRVGAAAAAIVVLCTATGCYYVLNLSGGDWLAPVLTAAAYWMLLSVAGGAVLGVLAHVIRTDRAPVAAAAAGLACGLLAGAGVDIVVSLLAVGDHGRQRLAEGCLQVVAGVAVTAWLFGRRRGPQSWPRFAVAAVVACTVSGLAWGAVESVPVIGF</sequence>
<evidence type="ECO:0000256" key="1">
    <source>
        <dbReference type="SAM" id="Phobius"/>
    </source>
</evidence>
<organism evidence="2 3">
    <name type="scientific">Dactylosporangium cerinum</name>
    <dbReference type="NCBI Taxonomy" id="1434730"/>
    <lineage>
        <taxon>Bacteria</taxon>
        <taxon>Bacillati</taxon>
        <taxon>Actinomycetota</taxon>
        <taxon>Actinomycetes</taxon>
        <taxon>Micromonosporales</taxon>
        <taxon>Micromonosporaceae</taxon>
        <taxon>Dactylosporangium</taxon>
    </lineage>
</organism>
<feature type="transmembrane region" description="Helical" evidence="1">
    <location>
        <begin position="157"/>
        <end position="176"/>
    </location>
</feature>
<reference evidence="3" key="1">
    <citation type="journal article" date="2019" name="Int. J. Syst. Evol. Microbiol.">
        <title>The Global Catalogue of Microorganisms (GCM) 10K type strain sequencing project: providing services to taxonomists for standard genome sequencing and annotation.</title>
        <authorList>
            <consortium name="The Broad Institute Genomics Platform"/>
            <consortium name="The Broad Institute Genome Sequencing Center for Infectious Disease"/>
            <person name="Wu L."/>
            <person name="Ma J."/>
        </authorList>
    </citation>
    <scope>NUCLEOTIDE SEQUENCE [LARGE SCALE GENOMIC DNA]</scope>
    <source>
        <strain evidence="3">CGMCC 4.7152</strain>
    </source>
</reference>
<dbReference type="InterPro" id="IPR045393">
    <property type="entry name" value="DUF6518"/>
</dbReference>
<feature type="transmembrane region" description="Helical" evidence="1">
    <location>
        <begin position="188"/>
        <end position="206"/>
    </location>
</feature>
<keyword evidence="1" id="KW-0472">Membrane</keyword>
<dbReference type="RefSeq" id="WP_380124957.1">
    <property type="nucleotide sequence ID" value="NZ_JBHSIU010000066.1"/>
</dbReference>
<protein>
    <submittedName>
        <fullName evidence="2">DUF6518 family protein</fullName>
    </submittedName>
</protein>
<dbReference type="Pfam" id="PF20128">
    <property type="entry name" value="DUF6518"/>
    <property type="match status" value="1"/>
</dbReference>
<keyword evidence="1" id="KW-0812">Transmembrane</keyword>
<dbReference type="Proteomes" id="UP001595912">
    <property type="component" value="Unassembled WGS sequence"/>
</dbReference>
<gene>
    <name evidence="2" type="ORF">ACFPIJ_43935</name>
</gene>
<feature type="transmembrane region" description="Helical" evidence="1">
    <location>
        <begin position="96"/>
        <end position="117"/>
    </location>
</feature>
<name>A0ABV9W7V5_9ACTN</name>
<evidence type="ECO:0000313" key="3">
    <source>
        <dbReference type="Proteomes" id="UP001595912"/>
    </source>
</evidence>
<feature type="transmembrane region" description="Helical" evidence="1">
    <location>
        <begin position="61"/>
        <end position="81"/>
    </location>
</feature>
<proteinExistence type="predicted"/>
<feature type="transmembrane region" description="Helical" evidence="1">
    <location>
        <begin position="124"/>
        <end position="151"/>
    </location>
</feature>
<accession>A0ABV9W7V5</accession>
<keyword evidence="3" id="KW-1185">Reference proteome</keyword>
<comment type="caution">
    <text evidence="2">The sequence shown here is derived from an EMBL/GenBank/DDBJ whole genome shotgun (WGS) entry which is preliminary data.</text>
</comment>
<feature type="transmembrane region" description="Helical" evidence="1">
    <location>
        <begin position="35"/>
        <end position="54"/>
    </location>
</feature>
<keyword evidence="1" id="KW-1133">Transmembrane helix</keyword>
<evidence type="ECO:0000313" key="2">
    <source>
        <dbReference type="EMBL" id="MFC5004766.1"/>
    </source>
</evidence>